<keyword evidence="4" id="KW-1185">Reference proteome</keyword>
<dbReference type="AlphaFoldDB" id="A0A2P6U4I4"/>
<dbReference type="Pfam" id="PF00533">
    <property type="entry name" value="BRCT"/>
    <property type="match status" value="1"/>
</dbReference>
<dbReference type="InterPro" id="IPR001357">
    <property type="entry name" value="BRCT_dom"/>
</dbReference>
<dbReference type="SUPFAM" id="SSF52113">
    <property type="entry name" value="BRCT domain"/>
    <property type="match status" value="3"/>
</dbReference>
<feature type="compositionally biased region" description="Acidic residues" evidence="1">
    <location>
        <begin position="332"/>
        <end position="342"/>
    </location>
</feature>
<gene>
    <name evidence="3" type="ORF">C2E21_0309</name>
</gene>
<dbReference type="PROSITE" id="PS50172">
    <property type="entry name" value="BRCT"/>
    <property type="match status" value="2"/>
</dbReference>
<evidence type="ECO:0000259" key="2">
    <source>
        <dbReference type="PROSITE" id="PS50172"/>
    </source>
</evidence>
<evidence type="ECO:0000256" key="1">
    <source>
        <dbReference type="SAM" id="MobiDB-lite"/>
    </source>
</evidence>
<feature type="region of interest" description="Disordered" evidence="1">
    <location>
        <begin position="735"/>
        <end position="759"/>
    </location>
</feature>
<comment type="caution">
    <text evidence="3">The sequence shown here is derived from an EMBL/GenBank/DDBJ whole genome shotgun (WGS) entry which is preliminary data.</text>
</comment>
<evidence type="ECO:0000313" key="3">
    <source>
        <dbReference type="EMBL" id="PRW61219.1"/>
    </source>
</evidence>
<accession>A0A2P6U4I4</accession>
<proteinExistence type="predicted"/>
<dbReference type="EMBL" id="LHPG02000001">
    <property type="protein sequence ID" value="PRW61219.1"/>
    <property type="molecule type" value="Genomic_DNA"/>
</dbReference>
<feature type="region of interest" description="Disordered" evidence="1">
    <location>
        <begin position="298"/>
        <end position="369"/>
    </location>
</feature>
<sequence length="759" mass="78262">MDPRLEEAPEFAGQTSATVEVQSLIELHGGTCTADLQEADLFVLQHRRQPECEEARRLFRPAVGLLWVLTCITTGQLVPATSQKHYKPFPLRAVTTRSAHAASLSGFKDVERNAVRLLLRCMGVEFMKGMKLALGVVLVAHDVGEDSGKIHAARDSGGKVAVVNSLWVIDCLVEGRLLPTAEYDRPGTLMDTLKALAEQEAASGSGGGSDSLLEDVPDSEEAAPAQAAAAAHQAALAVAAGAAATEAAAEAEKAQAAEAQAVDAAAVAALRASGSAPQVVSETVLTAGGWQQQMTPVAEGAEDAAADVNSAQPVGAPRHSGEEAVLPQQDGASDEELEEPEPGQDVGSQQAAAGQRSNSSSGPRVPDLGRLGVTQAMDRVGGFVADLGTEEPVFAPEGSDDEAAEQDVGGQPAAAAATTDADESATPASGGSAGRKRKQAAPERAMFSQQLAEPDEHELRSLRKLQQRESKAAATGAAAATAAAASAKKAATARTAADARGRARKVVVALSGMHSDEQDDIAKTLRKLKVKCVTGNQRHDWSPDVTHVVSHAPRRNQKSLAALASGSWLLGPSWVDDCHAAGALVPEEGHELLGGSEDLDRGVARHWRRRAASTGGGAFQGLHMLVGPDLDKPFKREDIVNVIKAGGAQVVPLSRWHSAAAGGSRSGAGVPIDLVISKTASASSSPALAALVAQGSLAATPQYVVDWLAKPRTSLSTHVLLRSKPGPALAAAAAARSTLAAPAEEEESADTEPGSPVFD</sequence>
<dbReference type="Gene3D" id="3.40.50.10190">
    <property type="entry name" value="BRCT domain"/>
    <property type="match status" value="3"/>
</dbReference>
<dbReference type="PANTHER" id="PTHR47181">
    <property type="entry name" value="BRCA1 C TERMINUS DOMAIN CONTAINING PROTEIN, EXPRESSED"/>
    <property type="match status" value="1"/>
</dbReference>
<feature type="compositionally biased region" description="Polar residues" evidence="1">
    <location>
        <begin position="346"/>
        <end position="362"/>
    </location>
</feature>
<feature type="domain" description="BRCT" evidence="2">
    <location>
        <begin position="535"/>
        <end position="592"/>
    </location>
</feature>
<dbReference type="PANTHER" id="PTHR47181:SF2">
    <property type="entry name" value="BRCA1 C TERMINUS DOMAIN CONTAINING PROTEIN, EXPRESSED"/>
    <property type="match status" value="1"/>
</dbReference>
<feature type="domain" description="BRCT" evidence="2">
    <location>
        <begin position="99"/>
        <end position="185"/>
    </location>
</feature>
<feature type="compositionally biased region" description="Basic and acidic residues" evidence="1">
    <location>
        <begin position="457"/>
        <end position="471"/>
    </location>
</feature>
<feature type="region of interest" description="Disordered" evidence="1">
    <location>
        <begin position="391"/>
        <end position="473"/>
    </location>
</feature>
<name>A0A2P6U4I4_CHLSO</name>
<reference evidence="3 4" key="1">
    <citation type="journal article" date="2018" name="Plant J.">
        <title>Genome sequences of Chlorella sorokiniana UTEX 1602 and Micractinium conductrix SAG 241.80: implications to maltose excretion by a green alga.</title>
        <authorList>
            <person name="Arriola M.B."/>
            <person name="Velmurugan N."/>
            <person name="Zhang Y."/>
            <person name="Plunkett M.H."/>
            <person name="Hondzo H."/>
            <person name="Barney B.M."/>
        </authorList>
    </citation>
    <scope>NUCLEOTIDE SEQUENCE [LARGE SCALE GENOMIC DNA]</scope>
    <source>
        <strain evidence="4">UTEX 1602</strain>
    </source>
</reference>
<feature type="compositionally biased region" description="Acidic residues" evidence="1">
    <location>
        <begin position="212"/>
        <end position="221"/>
    </location>
</feature>
<protein>
    <submittedName>
        <fullName evidence="3">BRCT domain-containing protein</fullName>
    </submittedName>
</protein>
<dbReference type="InterPro" id="IPR044254">
    <property type="entry name" value="At4g02110-like"/>
</dbReference>
<dbReference type="SMART" id="SM00292">
    <property type="entry name" value="BRCT"/>
    <property type="match status" value="3"/>
</dbReference>
<dbReference type="InterPro" id="IPR036420">
    <property type="entry name" value="BRCT_dom_sf"/>
</dbReference>
<dbReference type="Proteomes" id="UP000239899">
    <property type="component" value="Unassembled WGS sequence"/>
</dbReference>
<feature type="region of interest" description="Disordered" evidence="1">
    <location>
        <begin position="200"/>
        <end position="227"/>
    </location>
</feature>
<dbReference type="CDD" id="cd00027">
    <property type="entry name" value="BRCT"/>
    <property type="match status" value="1"/>
</dbReference>
<organism evidence="3 4">
    <name type="scientific">Chlorella sorokiniana</name>
    <name type="common">Freshwater green alga</name>
    <dbReference type="NCBI Taxonomy" id="3076"/>
    <lineage>
        <taxon>Eukaryota</taxon>
        <taxon>Viridiplantae</taxon>
        <taxon>Chlorophyta</taxon>
        <taxon>core chlorophytes</taxon>
        <taxon>Trebouxiophyceae</taxon>
        <taxon>Chlorellales</taxon>
        <taxon>Chlorellaceae</taxon>
        <taxon>Chlorella clade</taxon>
        <taxon>Chlorella</taxon>
    </lineage>
</organism>
<dbReference type="STRING" id="3076.A0A2P6U4I4"/>
<evidence type="ECO:0000313" key="4">
    <source>
        <dbReference type="Proteomes" id="UP000239899"/>
    </source>
</evidence>
<feature type="compositionally biased region" description="Low complexity" evidence="1">
    <location>
        <begin position="412"/>
        <end position="429"/>
    </location>
</feature>
<dbReference type="CDD" id="cd17738">
    <property type="entry name" value="BRCT_TopBP1_rpt7"/>
    <property type="match status" value="1"/>
</dbReference>
<dbReference type="OrthoDB" id="1935339at2759"/>